<dbReference type="Proteomes" id="UP001168380">
    <property type="component" value="Unassembled WGS sequence"/>
</dbReference>
<organism evidence="7 8">
    <name type="scientific">Gilvimarinus algae</name>
    <dbReference type="NCBI Taxonomy" id="3058037"/>
    <lineage>
        <taxon>Bacteria</taxon>
        <taxon>Pseudomonadati</taxon>
        <taxon>Pseudomonadota</taxon>
        <taxon>Gammaproteobacteria</taxon>
        <taxon>Cellvibrionales</taxon>
        <taxon>Cellvibrionaceae</taxon>
        <taxon>Gilvimarinus</taxon>
    </lineage>
</organism>
<dbReference type="SUPFAM" id="SSF69287">
    <property type="entry name" value="Urease metallochaperone UreE, N-terminal domain"/>
    <property type="match status" value="1"/>
</dbReference>
<comment type="similarity">
    <text evidence="5">Belongs to the UreE family.</text>
</comment>
<evidence type="ECO:0000313" key="8">
    <source>
        <dbReference type="Proteomes" id="UP001168380"/>
    </source>
</evidence>
<dbReference type="Pfam" id="PF05194">
    <property type="entry name" value="UreE_C"/>
    <property type="match status" value="1"/>
</dbReference>
<dbReference type="Pfam" id="PF02814">
    <property type="entry name" value="UreE_N"/>
    <property type="match status" value="1"/>
</dbReference>
<gene>
    <name evidence="5 7" type="primary">ureE</name>
    <name evidence="7" type="ORF">QWI16_08065</name>
</gene>
<accession>A0ABT8TDL1</accession>
<feature type="domain" description="UreE urease accessory N-terminal" evidence="6">
    <location>
        <begin position="1"/>
        <end position="65"/>
    </location>
</feature>
<protein>
    <recommendedName>
        <fullName evidence="5">Urease accessory protein UreE</fullName>
    </recommendedName>
</protein>
<dbReference type="EMBL" id="JAULRT010000052">
    <property type="protein sequence ID" value="MDO3382128.1"/>
    <property type="molecule type" value="Genomic_DNA"/>
</dbReference>
<comment type="caution">
    <text evidence="7">The sequence shown here is derived from an EMBL/GenBank/DDBJ whole genome shotgun (WGS) entry which is preliminary data.</text>
</comment>
<evidence type="ECO:0000259" key="6">
    <source>
        <dbReference type="SMART" id="SM00988"/>
    </source>
</evidence>
<comment type="function">
    <text evidence="5">Involved in urease metallocenter assembly. Binds nickel. Probably functions as a nickel donor during metallocenter assembly.</text>
</comment>
<reference evidence="7" key="1">
    <citation type="submission" date="2023-07" db="EMBL/GenBank/DDBJ databases">
        <title>Gilvimarinus algae sp. nov., isolated from the surface of Kelp.</title>
        <authorList>
            <person name="Sun Y.Y."/>
            <person name="Gong Y."/>
            <person name="Du Z.J."/>
        </authorList>
    </citation>
    <scope>NUCLEOTIDE SEQUENCE</scope>
    <source>
        <strain evidence="7">SDUM040014</strain>
    </source>
</reference>
<sequence length="156" mass="17123">MLEAFSVSVSDNPVASAEVALTFEERQKSRYRTQTACGQLLGWFVERGHVLADGEVLECADGTRVKVIAAAETLSSVTCEDRLLLARAAYHLGNRHVPLQIGENFLRYQHDHVLDAMIVGLGLPVEVARLPFHPENGAYHGAGHGHSHHHHHEAHG</sequence>
<name>A0ABT8TDL1_9GAMM</name>
<dbReference type="Gene3D" id="3.30.70.790">
    <property type="entry name" value="UreE, C-terminal domain"/>
    <property type="match status" value="1"/>
</dbReference>
<dbReference type="InterPro" id="IPR036118">
    <property type="entry name" value="UreE_N_sf"/>
</dbReference>
<proteinExistence type="inferred from homology"/>
<dbReference type="SUPFAM" id="SSF69737">
    <property type="entry name" value="Urease metallochaperone UreE, C-terminal domain"/>
    <property type="match status" value="1"/>
</dbReference>
<dbReference type="SMART" id="SM00988">
    <property type="entry name" value="UreE_N"/>
    <property type="match status" value="1"/>
</dbReference>
<keyword evidence="3 5" id="KW-0533">Nickel</keyword>
<dbReference type="CDD" id="cd00571">
    <property type="entry name" value="UreE"/>
    <property type="match status" value="1"/>
</dbReference>
<dbReference type="Gene3D" id="2.60.260.20">
    <property type="entry name" value="Urease metallochaperone UreE, N-terminal domain"/>
    <property type="match status" value="1"/>
</dbReference>
<keyword evidence="8" id="KW-1185">Reference proteome</keyword>
<evidence type="ECO:0000256" key="4">
    <source>
        <dbReference type="ARBA" id="ARBA00023186"/>
    </source>
</evidence>
<dbReference type="RefSeq" id="WP_302712288.1">
    <property type="nucleotide sequence ID" value="NZ_JAULRT010000052.1"/>
</dbReference>
<dbReference type="HAMAP" id="MF_00822">
    <property type="entry name" value="UreE"/>
    <property type="match status" value="1"/>
</dbReference>
<keyword evidence="2 5" id="KW-0963">Cytoplasm</keyword>
<evidence type="ECO:0000313" key="7">
    <source>
        <dbReference type="EMBL" id="MDO3382128.1"/>
    </source>
</evidence>
<dbReference type="InterPro" id="IPR012406">
    <property type="entry name" value="UreE"/>
</dbReference>
<evidence type="ECO:0000256" key="5">
    <source>
        <dbReference type="HAMAP-Rule" id="MF_00822"/>
    </source>
</evidence>
<evidence type="ECO:0000256" key="2">
    <source>
        <dbReference type="ARBA" id="ARBA00022490"/>
    </source>
</evidence>
<comment type="subcellular location">
    <subcellularLocation>
        <location evidence="1 5">Cytoplasm</location>
    </subcellularLocation>
</comment>
<dbReference type="NCBIfam" id="NF009751">
    <property type="entry name" value="PRK13261.1-1"/>
    <property type="match status" value="1"/>
</dbReference>
<evidence type="ECO:0000256" key="3">
    <source>
        <dbReference type="ARBA" id="ARBA00022596"/>
    </source>
</evidence>
<dbReference type="InterPro" id="IPR007864">
    <property type="entry name" value="UreE_C_dom"/>
</dbReference>
<keyword evidence="4 5" id="KW-0143">Chaperone</keyword>
<dbReference type="InterPro" id="IPR004029">
    <property type="entry name" value="UreE_N"/>
</dbReference>
<dbReference type="PIRSF" id="PIRSF036402">
    <property type="entry name" value="Ureas_acces_UreE"/>
    <property type="match status" value="1"/>
</dbReference>
<evidence type="ECO:0000256" key="1">
    <source>
        <dbReference type="ARBA" id="ARBA00004496"/>
    </source>
</evidence>